<dbReference type="InterPro" id="IPR001296">
    <property type="entry name" value="Glyco_trans_1"/>
</dbReference>
<feature type="domain" description="Glycosyl transferase family 1" evidence="3">
    <location>
        <begin position="170"/>
        <end position="312"/>
    </location>
</feature>
<evidence type="ECO:0000259" key="4">
    <source>
        <dbReference type="Pfam" id="PF13439"/>
    </source>
</evidence>
<dbReference type="HOGENOM" id="CLU_009583_2_0_11"/>
<reference evidence="5 6" key="1">
    <citation type="journal article" date="2015" name="Genome Announc.">
        <title>Complete Genome Sequence of Steroid-Transforming Nocardioides simplex VKM Ac-2033D.</title>
        <authorList>
            <person name="Shtratnikova V.Y."/>
            <person name="Schelkunov M.I."/>
            <person name="Pekov Y.A."/>
            <person name="Fokina V.V."/>
            <person name="Logacheva M.D."/>
            <person name="Sokolov S.L."/>
            <person name="Bragin E.Y."/>
            <person name="Ashapkin V.V."/>
            <person name="Donova M.V."/>
        </authorList>
    </citation>
    <scope>NUCLEOTIDE SEQUENCE [LARGE SCALE GENOMIC DNA]</scope>
    <source>
        <strain evidence="5 6">VKM Ac-2033D</strain>
    </source>
</reference>
<organism evidence="5 6">
    <name type="scientific">Nocardioides simplex</name>
    <name type="common">Arthrobacter simplex</name>
    <dbReference type="NCBI Taxonomy" id="2045"/>
    <lineage>
        <taxon>Bacteria</taxon>
        <taxon>Bacillati</taxon>
        <taxon>Actinomycetota</taxon>
        <taxon>Actinomycetes</taxon>
        <taxon>Propionibacteriales</taxon>
        <taxon>Nocardioidaceae</taxon>
        <taxon>Pimelobacter</taxon>
    </lineage>
</organism>
<keyword evidence="2 5" id="KW-0808">Transferase</keyword>
<dbReference type="PANTHER" id="PTHR45947:SF3">
    <property type="entry name" value="SULFOQUINOVOSYL TRANSFERASE SQD2"/>
    <property type="match status" value="1"/>
</dbReference>
<evidence type="ECO:0000259" key="3">
    <source>
        <dbReference type="Pfam" id="PF00534"/>
    </source>
</evidence>
<dbReference type="Gene3D" id="3.40.50.2000">
    <property type="entry name" value="Glycogen Phosphorylase B"/>
    <property type="match status" value="2"/>
</dbReference>
<dbReference type="KEGG" id="psim:KR76_07235"/>
<gene>
    <name evidence="5" type="ORF">KR76_07235</name>
</gene>
<proteinExistence type="predicted"/>
<protein>
    <submittedName>
        <fullName evidence="5">Glycosyltransferase</fullName>
    </submittedName>
</protein>
<dbReference type="SUPFAM" id="SSF53756">
    <property type="entry name" value="UDP-Glycosyltransferase/glycogen phosphorylase"/>
    <property type="match status" value="1"/>
</dbReference>
<evidence type="ECO:0000256" key="2">
    <source>
        <dbReference type="ARBA" id="ARBA00022679"/>
    </source>
</evidence>
<dbReference type="GO" id="GO:0016758">
    <property type="term" value="F:hexosyltransferase activity"/>
    <property type="evidence" value="ECO:0007669"/>
    <property type="project" value="TreeGrafter"/>
</dbReference>
<dbReference type="Pfam" id="PF13439">
    <property type="entry name" value="Glyco_transf_4"/>
    <property type="match status" value="1"/>
</dbReference>
<dbReference type="RefSeq" id="WP_052138332.1">
    <property type="nucleotide sequence ID" value="NZ_BJMC01000017.1"/>
</dbReference>
<dbReference type="OrthoDB" id="9802525at2"/>
<evidence type="ECO:0000256" key="1">
    <source>
        <dbReference type="ARBA" id="ARBA00022676"/>
    </source>
</evidence>
<dbReference type="PANTHER" id="PTHR45947">
    <property type="entry name" value="SULFOQUINOVOSYL TRANSFERASE SQD2"/>
    <property type="match status" value="1"/>
</dbReference>
<dbReference type="GeneID" id="96608726"/>
<dbReference type="Pfam" id="PF00534">
    <property type="entry name" value="Glycos_transf_1"/>
    <property type="match status" value="1"/>
</dbReference>
<name>A0A0C5XG95_NOCSI</name>
<dbReference type="GO" id="GO:1901137">
    <property type="term" value="P:carbohydrate derivative biosynthetic process"/>
    <property type="evidence" value="ECO:0007669"/>
    <property type="project" value="UniProtKB-ARBA"/>
</dbReference>
<dbReference type="InterPro" id="IPR050194">
    <property type="entry name" value="Glycosyltransferase_grp1"/>
</dbReference>
<keyword evidence="6" id="KW-1185">Reference proteome</keyword>
<dbReference type="Proteomes" id="UP000030300">
    <property type="component" value="Chromosome"/>
</dbReference>
<evidence type="ECO:0000313" key="5">
    <source>
        <dbReference type="EMBL" id="AJR18206.1"/>
    </source>
</evidence>
<keyword evidence="1" id="KW-0328">Glycosyltransferase</keyword>
<dbReference type="AlphaFoldDB" id="A0A0C5XG95"/>
<dbReference type="InterPro" id="IPR028098">
    <property type="entry name" value="Glyco_trans_4-like_N"/>
</dbReference>
<feature type="domain" description="Glycosyltransferase subfamily 4-like N-terminal" evidence="4">
    <location>
        <begin position="19"/>
        <end position="154"/>
    </location>
</feature>
<sequence>MRIVLATESFYPAVDSTTTTLKATVDRLVDRGHAVRILAPGPGLASYRGCDVVRVRPLEPTGAQVREAIETFAPDLVQVHSPRAVGRKALKHAARAGVPTLAVEQSPVLDLAADYWRAKVAERADRVLVTSHWMVERAAELGVDAGLWEPGVDPLAFSPTLRDPWLHRSWSKAKATAGGKVVVGYVGGLHKPAGVRRLAALADVPGIRVVVIGGGPDREWLARRLPHARFTGPLAIGDLTVALPTLDVLVHPGEHETDCHALREAGASGVPVVAPRAGGAPDVVAHLETGVLYDPADPRDLARAVTAVAADPRRGLLGAAGRERALRRTWTDAVDELVTAAYPQPAPVVA</sequence>
<evidence type="ECO:0000313" key="6">
    <source>
        <dbReference type="Proteomes" id="UP000030300"/>
    </source>
</evidence>
<dbReference type="EMBL" id="CP009896">
    <property type="protein sequence ID" value="AJR18206.1"/>
    <property type="molecule type" value="Genomic_DNA"/>
</dbReference>
<dbReference type="STRING" id="2045.KR76_07235"/>
<accession>A0A0C5XG95</accession>